<keyword evidence="8" id="KW-1185">Reference proteome</keyword>
<name>A0A074L025_9BACT</name>
<sequence>MNSLTDLEILDLIANPLTKEKGFRLLIETYQRKVYGVVRKMVIIHEDADDITQNTFIKACNNILKFQGNSSLFTWLYRIATNESLNFLEKKKKRYFFPVEDHQEVMANYIDTSPDISGTEIERKLHKAILRLPEKQRLVFNLKYFEDLSYEEMSAITETSIGALKASYHHAVKKLEIELTAE</sequence>
<dbReference type="Gene3D" id="1.10.10.10">
    <property type="entry name" value="Winged helix-like DNA-binding domain superfamily/Winged helix DNA-binding domain"/>
    <property type="match status" value="1"/>
</dbReference>
<gene>
    <name evidence="7" type="ORF">EL17_02315</name>
</gene>
<dbReference type="OrthoDB" id="9780326at2"/>
<keyword evidence="3" id="KW-0731">Sigma factor</keyword>
<dbReference type="InterPro" id="IPR013325">
    <property type="entry name" value="RNA_pol_sigma_r2"/>
</dbReference>
<dbReference type="GO" id="GO:0003677">
    <property type="term" value="F:DNA binding"/>
    <property type="evidence" value="ECO:0007669"/>
    <property type="project" value="InterPro"/>
</dbReference>
<reference evidence="7 8" key="1">
    <citation type="submission" date="2014-04" db="EMBL/GenBank/DDBJ databases">
        <title>Characterization and application of a salt tolerant electro-active bacterium.</title>
        <authorList>
            <person name="Yang L."/>
            <person name="Wei S."/>
            <person name="Tay Q.X.M."/>
        </authorList>
    </citation>
    <scope>NUCLEOTIDE SEQUENCE [LARGE SCALE GENOMIC DNA]</scope>
    <source>
        <strain evidence="7 8">LY1</strain>
    </source>
</reference>
<feature type="domain" description="RNA polymerase sigma-70 region 2" evidence="5">
    <location>
        <begin position="26"/>
        <end position="93"/>
    </location>
</feature>
<dbReference type="NCBIfam" id="TIGR02937">
    <property type="entry name" value="sigma70-ECF"/>
    <property type="match status" value="1"/>
</dbReference>
<protein>
    <submittedName>
        <fullName evidence="7">RNA polymerase sigma factor</fullName>
    </submittedName>
</protein>
<evidence type="ECO:0000313" key="8">
    <source>
        <dbReference type="Proteomes" id="UP000027821"/>
    </source>
</evidence>
<dbReference type="InterPro" id="IPR039425">
    <property type="entry name" value="RNA_pol_sigma-70-like"/>
</dbReference>
<dbReference type="AlphaFoldDB" id="A0A074L025"/>
<dbReference type="CDD" id="cd06171">
    <property type="entry name" value="Sigma70_r4"/>
    <property type="match status" value="1"/>
</dbReference>
<dbReference type="PANTHER" id="PTHR43133:SF51">
    <property type="entry name" value="RNA POLYMERASE SIGMA FACTOR"/>
    <property type="match status" value="1"/>
</dbReference>
<evidence type="ECO:0000256" key="4">
    <source>
        <dbReference type="ARBA" id="ARBA00023163"/>
    </source>
</evidence>
<dbReference type="EMBL" id="JMIH01000014">
    <property type="protein sequence ID" value="KEO74529.1"/>
    <property type="molecule type" value="Genomic_DNA"/>
</dbReference>
<dbReference type="GO" id="GO:0016987">
    <property type="term" value="F:sigma factor activity"/>
    <property type="evidence" value="ECO:0007669"/>
    <property type="project" value="UniProtKB-KW"/>
</dbReference>
<dbReference type="InterPro" id="IPR014284">
    <property type="entry name" value="RNA_pol_sigma-70_dom"/>
</dbReference>
<dbReference type="eggNOG" id="COG1595">
    <property type="taxonomic scope" value="Bacteria"/>
</dbReference>
<dbReference type="Proteomes" id="UP000027821">
    <property type="component" value="Unassembled WGS sequence"/>
</dbReference>
<dbReference type="STRING" id="1048983.EL17_02315"/>
<feature type="domain" description="RNA polymerase sigma factor 70 region 4 type 2" evidence="6">
    <location>
        <begin position="123"/>
        <end position="175"/>
    </location>
</feature>
<dbReference type="InterPro" id="IPR036388">
    <property type="entry name" value="WH-like_DNA-bd_sf"/>
</dbReference>
<comment type="similarity">
    <text evidence="1">Belongs to the sigma-70 factor family. ECF subfamily.</text>
</comment>
<keyword evidence="2" id="KW-0805">Transcription regulation</keyword>
<comment type="caution">
    <text evidence="7">The sequence shown here is derived from an EMBL/GenBank/DDBJ whole genome shotgun (WGS) entry which is preliminary data.</text>
</comment>
<dbReference type="SUPFAM" id="SSF88659">
    <property type="entry name" value="Sigma3 and sigma4 domains of RNA polymerase sigma factors"/>
    <property type="match status" value="1"/>
</dbReference>
<dbReference type="SUPFAM" id="SSF88946">
    <property type="entry name" value="Sigma2 domain of RNA polymerase sigma factors"/>
    <property type="match status" value="1"/>
</dbReference>
<dbReference type="GO" id="GO:0006352">
    <property type="term" value="P:DNA-templated transcription initiation"/>
    <property type="evidence" value="ECO:0007669"/>
    <property type="project" value="InterPro"/>
</dbReference>
<dbReference type="PANTHER" id="PTHR43133">
    <property type="entry name" value="RNA POLYMERASE ECF-TYPE SIGMA FACTO"/>
    <property type="match status" value="1"/>
</dbReference>
<evidence type="ECO:0000259" key="5">
    <source>
        <dbReference type="Pfam" id="PF04542"/>
    </source>
</evidence>
<dbReference type="Gene3D" id="1.10.1740.10">
    <property type="match status" value="1"/>
</dbReference>
<evidence type="ECO:0000256" key="2">
    <source>
        <dbReference type="ARBA" id="ARBA00023015"/>
    </source>
</evidence>
<evidence type="ECO:0000259" key="6">
    <source>
        <dbReference type="Pfam" id="PF08281"/>
    </source>
</evidence>
<evidence type="ECO:0000256" key="3">
    <source>
        <dbReference type="ARBA" id="ARBA00023082"/>
    </source>
</evidence>
<dbReference type="Pfam" id="PF04542">
    <property type="entry name" value="Sigma70_r2"/>
    <property type="match status" value="1"/>
</dbReference>
<dbReference type="InterPro" id="IPR013324">
    <property type="entry name" value="RNA_pol_sigma_r3/r4-like"/>
</dbReference>
<dbReference type="InterPro" id="IPR013249">
    <property type="entry name" value="RNA_pol_sigma70_r4_t2"/>
</dbReference>
<proteinExistence type="inferred from homology"/>
<dbReference type="InterPro" id="IPR007627">
    <property type="entry name" value="RNA_pol_sigma70_r2"/>
</dbReference>
<accession>A0A074L025</accession>
<keyword evidence="4" id="KW-0804">Transcription</keyword>
<dbReference type="Pfam" id="PF08281">
    <property type="entry name" value="Sigma70_r4_2"/>
    <property type="match status" value="1"/>
</dbReference>
<evidence type="ECO:0000256" key="1">
    <source>
        <dbReference type="ARBA" id="ARBA00010641"/>
    </source>
</evidence>
<dbReference type="RefSeq" id="WP_084166110.1">
    <property type="nucleotide sequence ID" value="NZ_JMIH01000014.1"/>
</dbReference>
<evidence type="ECO:0000313" key="7">
    <source>
        <dbReference type="EMBL" id="KEO74529.1"/>
    </source>
</evidence>
<organism evidence="7 8">
    <name type="scientific">Anditalea andensis</name>
    <dbReference type="NCBI Taxonomy" id="1048983"/>
    <lineage>
        <taxon>Bacteria</taxon>
        <taxon>Pseudomonadati</taxon>
        <taxon>Bacteroidota</taxon>
        <taxon>Cytophagia</taxon>
        <taxon>Cytophagales</taxon>
        <taxon>Cytophagaceae</taxon>
        <taxon>Anditalea</taxon>
    </lineage>
</organism>